<dbReference type="SUPFAM" id="SSF52833">
    <property type="entry name" value="Thioredoxin-like"/>
    <property type="match status" value="1"/>
</dbReference>
<gene>
    <name evidence="3" type="ORF">M011DRAFT_411675</name>
</gene>
<dbReference type="Pfam" id="PF06999">
    <property type="entry name" value="Suc_Fer-like"/>
    <property type="match status" value="1"/>
</dbReference>
<accession>A0A6A6UYW8</accession>
<evidence type="ECO:0000256" key="1">
    <source>
        <dbReference type="ARBA" id="ARBA00038208"/>
    </source>
</evidence>
<dbReference type="InterPro" id="IPR009737">
    <property type="entry name" value="Aim32/Apd1-like"/>
</dbReference>
<reference evidence="3" key="1">
    <citation type="journal article" date="2020" name="Stud. Mycol.">
        <title>101 Dothideomycetes genomes: a test case for predicting lifestyles and emergence of pathogens.</title>
        <authorList>
            <person name="Haridas S."/>
            <person name="Albert R."/>
            <person name="Binder M."/>
            <person name="Bloem J."/>
            <person name="Labutti K."/>
            <person name="Salamov A."/>
            <person name="Andreopoulos B."/>
            <person name="Baker S."/>
            <person name="Barry K."/>
            <person name="Bills G."/>
            <person name="Bluhm B."/>
            <person name="Cannon C."/>
            <person name="Castanera R."/>
            <person name="Culley D."/>
            <person name="Daum C."/>
            <person name="Ezra D."/>
            <person name="Gonzalez J."/>
            <person name="Henrissat B."/>
            <person name="Kuo A."/>
            <person name="Liang C."/>
            <person name="Lipzen A."/>
            <person name="Lutzoni F."/>
            <person name="Magnuson J."/>
            <person name="Mondo S."/>
            <person name="Nolan M."/>
            <person name="Ohm R."/>
            <person name="Pangilinan J."/>
            <person name="Park H.-J."/>
            <person name="Ramirez L."/>
            <person name="Alfaro M."/>
            <person name="Sun H."/>
            <person name="Tritt A."/>
            <person name="Yoshinaga Y."/>
            <person name="Zwiers L.-H."/>
            <person name="Turgeon B."/>
            <person name="Goodwin S."/>
            <person name="Spatafora J."/>
            <person name="Crous P."/>
            <person name="Grigoriev I."/>
        </authorList>
    </citation>
    <scope>NUCLEOTIDE SEQUENCE</scope>
    <source>
        <strain evidence="3">CBS 119925</strain>
    </source>
</reference>
<keyword evidence="4" id="KW-1185">Reference proteome</keyword>
<dbReference type="InterPro" id="IPR036249">
    <property type="entry name" value="Thioredoxin-like_sf"/>
</dbReference>
<name>A0A6A6UYW8_9PLEO</name>
<evidence type="ECO:0000256" key="2">
    <source>
        <dbReference type="ARBA" id="ARBA00040895"/>
    </source>
</evidence>
<evidence type="ECO:0000313" key="4">
    <source>
        <dbReference type="Proteomes" id="UP000799440"/>
    </source>
</evidence>
<dbReference type="EMBL" id="MU006602">
    <property type="protein sequence ID" value="KAF2742933.1"/>
    <property type="molecule type" value="Genomic_DNA"/>
</dbReference>
<dbReference type="AlphaFoldDB" id="A0A6A6UYW8"/>
<dbReference type="PANTHER" id="PTHR31902:SF7">
    <property type="entry name" value="ALTERED INHERITANCE OF MITOCHONDRIA PROTEIN 32"/>
    <property type="match status" value="1"/>
</dbReference>
<comment type="similarity">
    <text evidence="1">Belongs to the AIM32 family.</text>
</comment>
<evidence type="ECO:0000313" key="3">
    <source>
        <dbReference type="EMBL" id="KAF2742933.1"/>
    </source>
</evidence>
<proteinExistence type="inferred from homology"/>
<dbReference type="OrthoDB" id="10253744at2759"/>
<dbReference type="CDD" id="cd03062">
    <property type="entry name" value="TRX_Fd_Sucrase"/>
    <property type="match status" value="1"/>
</dbReference>
<dbReference type="Gene3D" id="3.40.30.10">
    <property type="entry name" value="Glutaredoxin"/>
    <property type="match status" value="1"/>
</dbReference>
<protein>
    <recommendedName>
        <fullName evidence="2">Altered inheritance of mitochondria protein 32</fullName>
    </recommendedName>
</protein>
<dbReference type="Proteomes" id="UP000799440">
    <property type="component" value="Unassembled WGS sequence"/>
</dbReference>
<dbReference type="PANTHER" id="PTHR31902">
    <property type="entry name" value="ACTIN PATCHES DISTAL PROTEIN 1"/>
    <property type="match status" value="1"/>
</dbReference>
<sequence length="332" mass="36222">MSHLCSRPWRVLSALRIGNAGARRYGSQLQHIPTCPSPTCPCAPTPQDLDIDRKTPLLHTMAAYTEQLFICTGRNDWTSRVEDEPSSAGDFVRGVKGIIGRGGKAFDPFNNVMTTLSSLPASSNPATTTALLFPSFVRIPDIPHTPSAFDALATAYLKTRHLHPAHNALSDAQKTVLKRDESLASQLPAAVPIDTVTVLICGHGSRDSRCGILGPILEKQFKETFKRKGVEAEVGMISHIGGHKYAGNVIIYIPPTLSQNELKGTGVWYGRVDPEKVEGVVDETIGKGRIIVDLFRGGITQDGGNLARMLEEQLKKERGETETLRLRPKPRT</sequence>
<organism evidence="3 4">
    <name type="scientific">Sporormia fimetaria CBS 119925</name>
    <dbReference type="NCBI Taxonomy" id="1340428"/>
    <lineage>
        <taxon>Eukaryota</taxon>
        <taxon>Fungi</taxon>
        <taxon>Dikarya</taxon>
        <taxon>Ascomycota</taxon>
        <taxon>Pezizomycotina</taxon>
        <taxon>Dothideomycetes</taxon>
        <taxon>Pleosporomycetidae</taxon>
        <taxon>Pleosporales</taxon>
        <taxon>Sporormiaceae</taxon>
        <taxon>Sporormia</taxon>
    </lineage>
</organism>